<dbReference type="EMBL" id="BOOA01000026">
    <property type="protein sequence ID" value="GIH25268.1"/>
    <property type="molecule type" value="Genomic_DNA"/>
</dbReference>
<dbReference type="RefSeq" id="WP_204041994.1">
    <property type="nucleotide sequence ID" value="NZ_BOOA01000026.1"/>
</dbReference>
<evidence type="ECO:0000313" key="3">
    <source>
        <dbReference type="Proteomes" id="UP000640052"/>
    </source>
</evidence>
<comment type="caution">
    <text evidence="2">The sequence shown here is derived from an EMBL/GenBank/DDBJ whole genome shotgun (WGS) entry which is preliminary data.</text>
</comment>
<gene>
    <name evidence="2" type="ORF">Aph01nite_35780</name>
</gene>
<name>A0A919QAV4_9ACTN</name>
<dbReference type="AlphaFoldDB" id="A0A919QAV4"/>
<feature type="compositionally biased region" description="Basic and acidic residues" evidence="1">
    <location>
        <begin position="18"/>
        <end position="46"/>
    </location>
</feature>
<protein>
    <submittedName>
        <fullName evidence="2">Uncharacterized protein</fullName>
    </submittedName>
</protein>
<proteinExistence type="predicted"/>
<keyword evidence="3" id="KW-1185">Reference proteome</keyword>
<accession>A0A919QAV4</accession>
<reference evidence="2" key="1">
    <citation type="submission" date="2021-01" db="EMBL/GenBank/DDBJ databases">
        <title>Whole genome shotgun sequence of Acrocarpospora phusangensis NBRC 108782.</title>
        <authorList>
            <person name="Komaki H."/>
            <person name="Tamura T."/>
        </authorList>
    </citation>
    <scope>NUCLEOTIDE SEQUENCE</scope>
    <source>
        <strain evidence="2">NBRC 108782</strain>
    </source>
</reference>
<feature type="compositionally biased region" description="Low complexity" evidence="1">
    <location>
        <begin position="1"/>
        <end position="17"/>
    </location>
</feature>
<evidence type="ECO:0000313" key="2">
    <source>
        <dbReference type="EMBL" id="GIH25268.1"/>
    </source>
</evidence>
<evidence type="ECO:0000256" key="1">
    <source>
        <dbReference type="SAM" id="MobiDB-lite"/>
    </source>
</evidence>
<feature type="region of interest" description="Disordered" evidence="1">
    <location>
        <begin position="1"/>
        <end position="85"/>
    </location>
</feature>
<sequence>MAGGSAQRAEADAQAVRVDADADRTSGEPEQRRRHEGDQADPDGRARPVTANPPASRATMDAPTSQGLDARPTPDRAAPCDLGWP</sequence>
<dbReference type="Proteomes" id="UP000640052">
    <property type="component" value="Unassembled WGS sequence"/>
</dbReference>
<organism evidence="2 3">
    <name type="scientific">Acrocarpospora phusangensis</name>
    <dbReference type="NCBI Taxonomy" id="1070424"/>
    <lineage>
        <taxon>Bacteria</taxon>
        <taxon>Bacillati</taxon>
        <taxon>Actinomycetota</taxon>
        <taxon>Actinomycetes</taxon>
        <taxon>Streptosporangiales</taxon>
        <taxon>Streptosporangiaceae</taxon>
        <taxon>Acrocarpospora</taxon>
    </lineage>
</organism>